<sequence>MNIEHIWEEFYNPLKGFIAKRVNNPADVDDIVQNVFIKIDAHISGLKDSQKVRPWIYQITRHTIIDYYRKQKPTVELPENLQIYDKEEEQDLSHELTSCFKSMIEQLPDIYREAIKLTELEGMTQKQLSTQLNMSFSGAKSRVQRGRQKLKELLTACCHIEADCYGNIIDYQKVDHSKDNCGSEKSCECH</sequence>
<dbReference type="InterPro" id="IPR036388">
    <property type="entry name" value="WH-like_DNA-bd_sf"/>
</dbReference>
<dbReference type="NCBIfam" id="TIGR02937">
    <property type="entry name" value="sigma70-ECF"/>
    <property type="match status" value="1"/>
</dbReference>
<dbReference type="InterPro" id="IPR039425">
    <property type="entry name" value="RNA_pol_sigma-70-like"/>
</dbReference>
<dbReference type="Pfam" id="PF04542">
    <property type="entry name" value="Sigma70_r2"/>
    <property type="match status" value="1"/>
</dbReference>
<dbReference type="STRING" id="1027249.SAMN05216179_1011"/>
<feature type="domain" description="RNA polymerase sigma factor 70 region 4 type 2" evidence="7">
    <location>
        <begin position="99"/>
        <end position="150"/>
    </location>
</feature>
<dbReference type="GO" id="GO:0003677">
    <property type="term" value="F:DNA binding"/>
    <property type="evidence" value="ECO:0007669"/>
    <property type="project" value="InterPro"/>
</dbReference>
<dbReference type="RefSeq" id="WP_073200195.1">
    <property type="nucleotide sequence ID" value="NZ_FRCZ01000001.1"/>
</dbReference>
<evidence type="ECO:0000256" key="1">
    <source>
        <dbReference type="ARBA" id="ARBA00010641"/>
    </source>
</evidence>
<name>A0A1M7LBB3_9BACI</name>
<accession>A0A1M7LBB3</accession>
<dbReference type="InterPro" id="IPR013324">
    <property type="entry name" value="RNA_pol_sigma_r3/r4-like"/>
</dbReference>
<evidence type="ECO:0000259" key="6">
    <source>
        <dbReference type="Pfam" id="PF04542"/>
    </source>
</evidence>
<evidence type="ECO:0000256" key="3">
    <source>
        <dbReference type="ARBA" id="ARBA00023082"/>
    </source>
</evidence>
<dbReference type="EMBL" id="FRCZ01000001">
    <property type="protein sequence ID" value="SHM75133.1"/>
    <property type="molecule type" value="Genomic_DNA"/>
</dbReference>
<dbReference type="Proteomes" id="UP000184184">
    <property type="component" value="Unassembled WGS sequence"/>
</dbReference>
<reference evidence="8 9" key="1">
    <citation type="submission" date="2016-11" db="EMBL/GenBank/DDBJ databases">
        <authorList>
            <person name="Jaros S."/>
            <person name="Januszkiewicz K."/>
            <person name="Wedrychowicz H."/>
        </authorList>
    </citation>
    <scope>NUCLEOTIDE SEQUENCE [LARGE SCALE GENOMIC DNA]</scope>
    <source>
        <strain evidence="8 9">CGMCC 1.10681</strain>
    </source>
</reference>
<evidence type="ECO:0000313" key="9">
    <source>
        <dbReference type="Proteomes" id="UP000184184"/>
    </source>
</evidence>
<dbReference type="Pfam" id="PF08281">
    <property type="entry name" value="Sigma70_r4_2"/>
    <property type="match status" value="1"/>
</dbReference>
<dbReference type="NCBIfam" id="TIGR02959">
    <property type="entry name" value="SigZ"/>
    <property type="match status" value="1"/>
</dbReference>
<dbReference type="InterPro" id="IPR007627">
    <property type="entry name" value="RNA_pol_sigma70_r2"/>
</dbReference>
<dbReference type="InterPro" id="IPR013249">
    <property type="entry name" value="RNA_pol_sigma70_r4_t2"/>
</dbReference>
<organism evidence="8 9">
    <name type="scientific">Gracilibacillus kekensis</name>
    <dbReference type="NCBI Taxonomy" id="1027249"/>
    <lineage>
        <taxon>Bacteria</taxon>
        <taxon>Bacillati</taxon>
        <taxon>Bacillota</taxon>
        <taxon>Bacilli</taxon>
        <taxon>Bacillales</taxon>
        <taxon>Bacillaceae</taxon>
        <taxon>Gracilibacillus</taxon>
    </lineage>
</organism>
<keyword evidence="2" id="KW-0805">Transcription regulation</keyword>
<dbReference type="AlphaFoldDB" id="A0A1M7LBB3"/>
<keyword evidence="4" id="KW-0804">Transcription</keyword>
<evidence type="ECO:0000313" key="8">
    <source>
        <dbReference type="EMBL" id="SHM75133.1"/>
    </source>
</evidence>
<dbReference type="Gene3D" id="1.10.1740.10">
    <property type="match status" value="1"/>
</dbReference>
<keyword evidence="3" id="KW-0731">Sigma factor</keyword>
<evidence type="ECO:0000256" key="5">
    <source>
        <dbReference type="NCBIfam" id="TIGR02959"/>
    </source>
</evidence>
<dbReference type="InterPro" id="IPR013325">
    <property type="entry name" value="RNA_pol_sigma_r2"/>
</dbReference>
<evidence type="ECO:0000256" key="4">
    <source>
        <dbReference type="ARBA" id="ARBA00023163"/>
    </source>
</evidence>
<feature type="domain" description="RNA polymerase sigma-70 region 2" evidence="6">
    <location>
        <begin position="7"/>
        <end position="72"/>
    </location>
</feature>
<dbReference type="NCBIfam" id="NF007215">
    <property type="entry name" value="PRK09637.1"/>
    <property type="match status" value="1"/>
</dbReference>
<protein>
    <recommendedName>
        <fullName evidence="5">RNA polymerase sigma factor SigZ</fullName>
    </recommendedName>
</protein>
<dbReference type="GO" id="GO:0006352">
    <property type="term" value="P:DNA-templated transcription initiation"/>
    <property type="evidence" value="ECO:0007669"/>
    <property type="project" value="InterPro"/>
</dbReference>
<evidence type="ECO:0000259" key="7">
    <source>
        <dbReference type="Pfam" id="PF08281"/>
    </source>
</evidence>
<proteinExistence type="inferred from homology"/>
<dbReference type="Gene3D" id="1.10.10.10">
    <property type="entry name" value="Winged helix-like DNA-binding domain superfamily/Winged helix DNA-binding domain"/>
    <property type="match status" value="1"/>
</dbReference>
<keyword evidence="9" id="KW-1185">Reference proteome</keyword>
<dbReference type="SUPFAM" id="SSF88946">
    <property type="entry name" value="Sigma2 domain of RNA polymerase sigma factors"/>
    <property type="match status" value="1"/>
</dbReference>
<dbReference type="InterPro" id="IPR014284">
    <property type="entry name" value="RNA_pol_sigma-70_dom"/>
</dbReference>
<dbReference type="CDD" id="cd06171">
    <property type="entry name" value="Sigma70_r4"/>
    <property type="match status" value="1"/>
</dbReference>
<dbReference type="InterPro" id="IPR014304">
    <property type="entry name" value="RNA_pol_sigma-Z"/>
</dbReference>
<gene>
    <name evidence="8" type="ORF">SAMN05216179_1011</name>
</gene>
<dbReference type="PANTHER" id="PTHR43133">
    <property type="entry name" value="RNA POLYMERASE ECF-TYPE SIGMA FACTO"/>
    <property type="match status" value="1"/>
</dbReference>
<dbReference type="GO" id="GO:0016987">
    <property type="term" value="F:sigma factor activity"/>
    <property type="evidence" value="ECO:0007669"/>
    <property type="project" value="UniProtKB-KW"/>
</dbReference>
<comment type="similarity">
    <text evidence="1">Belongs to the sigma-70 factor family. ECF subfamily.</text>
</comment>
<dbReference type="PANTHER" id="PTHR43133:SF62">
    <property type="entry name" value="RNA POLYMERASE SIGMA FACTOR SIGZ"/>
    <property type="match status" value="1"/>
</dbReference>
<dbReference type="OrthoDB" id="9794508at2"/>
<dbReference type="SUPFAM" id="SSF88659">
    <property type="entry name" value="Sigma3 and sigma4 domains of RNA polymerase sigma factors"/>
    <property type="match status" value="1"/>
</dbReference>
<evidence type="ECO:0000256" key="2">
    <source>
        <dbReference type="ARBA" id="ARBA00023015"/>
    </source>
</evidence>